<evidence type="ECO:0000256" key="2">
    <source>
        <dbReference type="ARBA" id="ARBA00022448"/>
    </source>
</evidence>
<dbReference type="Gene3D" id="1.20.5.3310">
    <property type="match status" value="1"/>
</dbReference>
<name>A0A949JIH2_9ACTN</name>
<evidence type="ECO:0000256" key="8">
    <source>
        <dbReference type="ARBA" id="ARBA00023136"/>
    </source>
</evidence>
<sequence>MIFDIGAMEVVVLIILGMLLFGPEKLPKLIQDIVGFIRKVRSFSDTARDDIRKEMGPEFKDFEFQDLHPKRFAQKHLMENDDLGIKELRESLDLRKELNEVSDAVNIYKNGGVSDGPPELLRKPESEQAAETAKTPNLTKSPDLSKPVNGSAAGAPPVFDPDAT</sequence>
<feature type="transmembrane region" description="Helical" evidence="11">
    <location>
        <begin position="6"/>
        <end position="22"/>
    </location>
</feature>
<dbReference type="Proteomes" id="UP000694501">
    <property type="component" value="Unassembled WGS sequence"/>
</dbReference>
<dbReference type="NCBIfam" id="NF002377">
    <property type="entry name" value="PRK01371.1-4"/>
    <property type="match status" value="1"/>
</dbReference>
<feature type="region of interest" description="Disordered" evidence="10">
    <location>
        <begin position="107"/>
        <end position="164"/>
    </location>
</feature>
<dbReference type="NCBIfam" id="NF002374">
    <property type="entry name" value="PRK01371.1-1"/>
    <property type="match status" value="1"/>
</dbReference>
<accession>A0A949JIH2</accession>
<evidence type="ECO:0000256" key="7">
    <source>
        <dbReference type="ARBA" id="ARBA00023010"/>
    </source>
</evidence>
<evidence type="ECO:0000256" key="1">
    <source>
        <dbReference type="ARBA" id="ARBA00004167"/>
    </source>
</evidence>
<comment type="caution">
    <text evidence="12">The sequence shown here is derived from an EMBL/GenBank/DDBJ whole genome shotgun (WGS) entry which is preliminary data.</text>
</comment>
<evidence type="ECO:0000256" key="5">
    <source>
        <dbReference type="ARBA" id="ARBA00022927"/>
    </source>
</evidence>
<keyword evidence="5 9" id="KW-0653">Protein transport</keyword>
<evidence type="ECO:0000256" key="4">
    <source>
        <dbReference type="ARBA" id="ARBA00022692"/>
    </source>
</evidence>
<evidence type="ECO:0000313" key="12">
    <source>
        <dbReference type="EMBL" id="MBU7599234.1"/>
    </source>
</evidence>
<proteinExistence type="inferred from homology"/>
<protein>
    <recommendedName>
        <fullName evidence="9">Sec-independent protein translocase protein TatB</fullName>
    </recommendedName>
</protein>
<organism evidence="12 13">
    <name type="scientific">Streptomyces tardus</name>
    <dbReference type="NCBI Taxonomy" id="2780544"/>
    <lineage>
        <taxon>Bacteria</taxon>
        <taxon>Bacillati</taxon>
        <taxon>Actinomycetota</taxon>
        <taxon>Actinomycetes</taxon>
        <taxon>Kitasatosporales</taxon>
        <taxon>Streptomycetaceae</taxon>
        <taxon>Streptomyces</taxon>
    </lineage>
</organism>
<comment type="subcellular location">
    <subcellularLocation>
        <location evidence="9">Cell membrane</location>
        <topology evidence="9">Single-pass membrane protein</topology>
    </subcellularLocation>
    <subcellularLocation>
        <location evidence="1">Membrane</location>
        <topology evidence="1">Single-pass membrane protein</topology>
    </subcellularLocation>
</comment>
<evidence type="ECO:0000313" key="13">
    <source>
        <dbReference type="Proteomes" id="UP000694501"/>
    </source>
</evidence>
<dbReference type="Pfam" id="PF02416">
    <property type="entry name" value="TatA_B_E"/>
    <property type="match status" value="1"/>
</dbReference>
<keyword evidence="2 9" id="KW-0813">Transport</keyword>
<comment type="function">
    <text evidence="9">Part of the twin-arginine translocation (Tat) system that transports large folded proteins containing a characteristic twin-arginine motif in their signal peptide across membranes. Together with TatC, TatB is part of a receptor directly interacting with Tat signal peptides. TatB may form an oligomeric binding site that transiently accommodates folded Tat precursor proteins before their translocation.</text>
</comment>
<dbReference type="GO" id="GO:0033281">
    <property type="term" value="C:TAT protein transport complex"/>
    <property type="evidence" value="ECO:0007669"/>
    <property type="project" value="UniProtKB-UniRule"/>
</dbReference>
<dbReference type="InterPro" id="IPR003369">
    <property type="entry name" value="TatA/B/E"/>
</dbReference>
<evidence type="ECO:0000256" key="10">
    <source>
        <dbReference type="SAM" id="MobiDB-lite"/>
    </source>
</evidence>
<reference evidence="12" key="1">
    <citation type="submission" date="2021-06" db="EMBL/GenBank/DDBJ databases">
        <title>Sequencing of actinobacteria type strains.</title>
        <authorList>
            <person name="Nguyen G.-S."/>
            <person name="Wentzel A."/>
        </authorList>
    </citation>
    <scope>NUCLEOTIDE SEQUENCE</scope>
    <source>
        <strain evidence="12">P38-E01</strain>
    </source>
</reference>
<dbReference type="PRINTS" id="PR01506">
    <property type="entry name" value="TATBPROTEIN"/>
</dbReference>
<dbReference type="GO" id="GO:0008320">
    <property type="term" value="F:protein transmembrane transporter activity"/>
    <property type="evidence" value="ECO:0007669"/>
    <property type="project" value="UniProtKB-UniRule"/>
</dbReference>
<evidence type="ECO:0000256" key="11">
    <source>
        <dbReference type="SAM" id="Phobius"/>
    </source>
</evidence>
<dbReference type="AlphaFoldDB" id="A0A949JIH2"/>
<comment type="similarity">
    <text evidence="9">Belongs to the TatB family.</text>
</comment>
<evidence type="ECO:0000256" key="3">
    <source>
        <dbReference type="ARBA" id="ARBA00022475"/>
    </source>
</evidence>
<evidence type="ECO:0000256" key="9">
    <source>
        <dbReference type="HAMAP-Rule" id="MF_00237"/>
    </source>
</evidence>
<keyword evidence="3 9" id="KW-1003">Cell membrane</keyword>
<dbReference type="EMBL" id="JAELVF020000001">
    <property type="protein sequence ID" value="MBU7599234.1"/>
    <property type="molecule type" value="Genomic_DNA"/>
</dbReference>
<keyword evidence="7 9" id="KW-0811">Translocation</keyword>
<comment type="subunit">
    <text evidence="9">The Tat system comprises two distinct complexes: a TatABC complex, containing multiple copies of TatA, TatB and TatC subunits, and a separate TatA complex, containing only TatA subunits. Substrates initially bind to the TatABC complex, which probably triggers association of the separate TatA complex to form the active translocon.</text>
</comment>
<dbReference type="GO" id="GO:0043953">
    <property type="term" value="P:protein transport by the Tat complex"/>
    <property type="evidence" value="ECO:0007669"/>
    <property type="project" value="UniProtKB-UniRule"/>
</dbReference>
<keyword evidence="6 9" id="KW-1133">Transmembrane helix</keyword>
<gene>
    <name evidence="9" type="primary">tatB</name>
    <name evidence="12" type="ORF">JGS22_016845</name>
</gene>
<dbReference type="HAMAP" id="MF_00237">
    <property type="entry name" value="TatB"/>
    <property type="match status" value="1"/>
</dbReference>
<keyword evidence="8 9" id="KW-0472">Membrane</keyword>
<dbReference type="InterPro" id="IPR018448">
    <property type="entry name" value="TatB"/>
</dbReference>
<keyword evidence="13" id="KW-1185">Reference proteome</keyword>
<dbReference type="RefSeq" id="WP_211039479.1">
    <property type="nucleotide sequence ID" value="NZ_JAELVF020000001.1"/>
</dbReference>
<evidence type="ECO:0000256" key="6">
    <source>
        <dbReference type="ARBA" id="ARBA00022989"/>
    </source>
</evidence>
<keyword evidence="4 9" id="KW-0812">Transmembrane</keyword>